<gene>
    <name evidence="1" type="ORF">ABQJ54_14245</name>
</gene>
<proteinExistence type="predicted"/>
<dbReference type="EMBL" id="JBFOHK010000004">
    <property type="protein sequence ID" value="MEW9572914.1"/>
    <property type="molecule type" value="Genomic_DNA"/>
</dbReference>
<sequence length="160" mass="17967">MTELLFLDTEWATDASRQLVSLALVNADGSKRFYAERDPLPEVASSFVRKFVYPLLERGDSALPDHVFTERLRAFVASCDNPRIHFGGPIDMVQLNQTLAGFGCDKGGIPPYMPVHVSRQDVMDELERYFQNNPEALARRHHAGVDAEALRHAFVLVVDP</sequence>
<evidence type="ECO:0000313" key="2">
    <source>
        <dbReference type="Proteomes" id="UP001556220"/>
    </source>
</evidence>
<dbReference type="Gene3D" id="3.30.420.10">
    <property type="entry name" value="Ribonuclease H-like superfamily/Ribonuclease H"/>
    <property type="match status" value="1"/>
</dbReference>
<evidence type="ECO:0000313" key="1">
    <source>
        <dbReference type="EMBL" id="MEW9572914.1"/>
    </source>
</evidence>
<comment type="caution">
    <text evidence="1">The sequence shown here is derived from an EMBL/GenBank/DDBJ whole genome shotgun (WGS) entry which is preliminary data.</text>
</comment>
<dbReference type="Proteomes" id="UP001556220">
    <property type="component" value="Unassembled WGS sequence"/>
</dbReference>
<organism evidence="1 2">
    <name type="scientific">Rhodanobacter lycopersici</name>
    <dbReference type="NCBI Taxonomy" id="3162487"/>
    <lineage>
        <taxon>Bacteria</taxon>
        <taxon>Pseudomonadati</taxon>
        <taxon>Pseudomonadota</taxon>
        <taxon>Gammaproteobacteria</taxon>
        <taxon>Lysobacterales</taxon>
        <taxon>Rhodanobacteraceae</taxon>
        <taxon>Rhodanobacter</taxon>
    </lineage>
</organism>
<dbReference type="RefSeq" id="WP_367854978.1">
    <property type="nucleotide sequence ID" value="NZ_JBFOHK010000004.1"/>
</dbReference>
<dbReference type="InterPro" id="IPR036397">
    <property type="entry name" value="RNaseH_sf"/>
</dbReference>
<accession>A0ABV3QHA0</accession>
<keyword evidence="2" id="KW-1185">Reference proteome</keyword>
<reference evidence="1 2" key="1">
    <citation type="submission" date="2024-06" db="EMBL/GenBank/DDBJ databases">
        <authorList>
            <person name="Woo H."/>
        </authorList>
    </citation>
    <scope>NUCLEOTIDE SEQUENCE [LARGE SCALE GENOMIC DNA]</scope>
    <source>
        <strain evidence="1 2">Si-c</strain>
    </source>
</reference>
<name>A0ABV3QHA0_9GAMM</name>
<protein>
    <submittedName>
        <fullName evidence="1">Uncharacterized protein</fullName>
    </submittedName>
</protein>